<dbReference type="PATRIC" id="fig|1365965.3.peg.404"/>
<accession>A0A0L7B675</accession>
<evidence type="ECO:0000313" key="1">
    <source>
        <dbReference type="EMBL" id="KOA42964.1"/>
    </source>
</evidence>
<dbReference type="Proteomes" id="UP000037193">
    <property type="component" value="Unassembled WGS sequence"/>
</dbReference>
<dbReference type="RefSeq" id="WP_052789122.1">
    <property type="nucleotide sequence ID" value="NZ_AVQD01000003.1"/>
</dbReference>
<name>A0A0L7B675_BIFBR</name>
<protein>
    <submittedName>
        <fullName evidence="1">Uncharacterized protein</fullName>
    </submittedName>
</protein>
<sequence>MTEEKTASFKYERCIIDLTEFAHKVSVEVRVYDTEETMRRAACIDLVESSIESDDLDRPIGDAAFENGTAGITLMQSAPIDTQTNVVKYGNSPMCVIYLSREHLLPHIVSHECVHAAMGLYNVEILGYRHKAKACKHMTVSNELVAYAQSELFRCVMEFLADAVKTTEEEQ</sequence>
<organism evidence="1 2">
    <name type="scientific">Bifidobacterium breve MCC 1128</name>
    <dbReference type="NCBI Taxonomy" id="1365965"/>
    <lineage>
        <taxon>Bacteria</taxon>
        <taxon>Bacillati</taxon>
        <taxon>Actinomycetota</taxon>
        <taxon>Actinomycetes</taxon>
        <taxon>Bifidobacteriales</taxon>
        <taxon>Bifidobacteriaceae</taxon>
        <taxon>Bifidobacterium</taxon>
    </lineage>
</organism>
<reference evidence="1 2" key="1">
    <citation type="journal article" date="2015" name="Int J Genomics">
        <title>Comparative Genomics Revealed Genetic Diversity and Species/Strain-Level Differences in Carbohydrate Metabolism of Three Probiotic Bifidobacterial Species.</title>
        <authorList>
            <person name="Odamaki T."/>
            <person name="Horigome A."/>
            <person name="Sugahara H."/>
            <person name="Hashikura N."/>
            <person name="Minami J."/>
            <person name="Xiao J.Z."/>
            <person name="Abe F."/>
        </authorList>
    </citation>
    <scope>NUCLEOTIDE SEQUENCE [LARGE SCALE GENOMIC DNA]</scope>
    <source>
        <strain evidence="1 2">MCC 1128</strain>
    </source>
</reference>
<gene>
    <name evidence="1" type="ORF">BBM1128_02010</name>
</gene>
<comment type="caution">
    <text evidence="1">The sequence shown here is derived from an EMBL/GenBank/DDBJ whole genome shotgun (WGS) entry which is preliminary data.</text>
</comment>
<proteinExistence type="predicted"/>
<evidence type="ECO:0000313" key="2">
    <source>
        <dbReference type="Proteomes" id="UP000037193"/>
    </source>
</evidence>
<dbReference type="AlphaFoldDB" id="A0A0L7B675"/>
<dbReference type="EMBL" id="AVQD01000003">
    <property type="protein sequence ID" value="KOA42964.1"/>
    <property type="molecule type" value="Genomic_DNA"/>
</dbReference>